<reference evidence="1 2" key="1">
    <citation type="submission" date="2017-12" db="EMBL/GenBank/DDBJ databases">
        <title>Hemimetabolous genomes reveal molecular basis of termite eusociality.</title>
        <authorList>
            <person name="Harrison M.C."/>
            <person name="Jongepier E."/>
            <person name="Robertson H.M."/>
            <person name="Arning N."/>
            <person name="Bitard-Feildel T."/>
            <person name="Chao H."/>
            <person name="Childers C.P."/>
            <person name="Dinh H."/>
            <person name="Doddapaneni H."/>
            <person name="Dugan S."/>
            <person name="Gowin J."/>
            <person name="Greiner C."/>
            <person name="Han Y."/>
            <person name="Hu H."/>
            <person name="Hughes D.S.T."/>
            <person name="Huylmans A.-K."/>
            <person name="Kemena C."/>
            <person name="Kremer L.P.M."/>
            <person name="Lee S.L."/>
            <person name="Lopez-Ezquerra A."/>
            <person name="Mallet L."/>
            <person name="Monroy-Kuhn J.M."/>
            <person name="Moser A."/>
            <person name="Murali S.C."/>
            <person name="Muzny D.M."/>
            <person name="Otani S."/>
            <person name="Piulachs M.-D."/>
            <person name="Poelchau M."/>
            <person name="Qu J."/>
            <person name="Schaub F."/>
            <person name="Wada-Katsumata A."/>
            <person name="Worley K.C."/>
            <person name="Xie Q."/>
            <person name="Ylla G."/>
            <person name="Poulsen M."/>
            <person name="Gibbs R.A."/>
            <person name="Schal C."/>
            <person name="Richards S."/>
            <person name="Belles X."/>
            <person name="Korb J."/>
            <person name="Bornberg-Bauer E."/>
        </authorList>
    </citation>
    <scope>NUCLEOTIDE SEQUENCE [LARGE SCALE GENOMIC DNA]</scope>
    <source>
        <tissue evidence="1">Whole body</tissue>
    </source>
</reference>
<dbReference type="AlphaFoldDB" id="A0A2J7QWK2"/>
<evidence type="ECO:0000313" key="1">
    <source>
        <dbReference type="EMBL" id="PNF32962.1"/>
    </source>
</evidence>
<keyword evidence="2" id="KW-1185">Reference proteome</keyword>
<protein>
    <submittedName>
        <fullName evidence="1">Uncharacterized protein</fullName>
    </submittedName>
</protein>
<accession>A0A2J7QWK2</accession>
<comment type="caution">
    <text evidence="1">The sequence shown here is derived from an EMBL/GenBank/DDBJ whole genome shotgun (WGS) entry which is preliminary data.</text>
</comment>
<dbReference type="InParanoid" id="A0A2J7QWK2"/>
<sequence>MMEPTVCETRWKGIVASFEKTHDDLKAMNPDCRKEIELLRNGLHITGQLILTSPSVNENGVVWKELIIKSEVERIVLCKHLDGKALFTAILGMYTDINREM</sequence>
<evidence type="ECO:0000313" key="2">
    <source>
        <dbReference type="Proteomes" id="UP000235965"/>
    </source>
</evidence>
<dbReference type="EMBL" id="NEVH01009430">
    <property type="protein sequence ID" value="PNF32962.1"/>
    <property type="molecule type" value="Genomic_DNA"/>
</dbReference>
<organism evidence="1 2">
    <name type="scientific">Cryptotermes secundus</name>
    <dbReference type="NCBI Taxonomy" id="105785"/>
    <lineage>
        <taxon>Eukaryota</taxon>
        <taxon>Metazoa</taxon>
        <taxon>Ecdysozoa</taxon>
        <taxon>Arthropoda</taxon>
        <taxon>Hexapoda</taxon>
        <taxon>Insecta</taxon>
        <taxon>Pterygota</taxon>
        <taxon>Neoptera</taxon>
        <taxon>Polyneoptera</taxon>
        <taxon>Dictyoptera</taxon>
        <taxon>Blattodea</taxon>
        <taxon>Blattoidea</taxon>
        <taxon>Termitoidae</taxon>
        <taxon>Kalotermitidae</taxon>
        <taxon>Cryptotermitinae</taxon>
        <taxon>Cryptotermes</taxon>
    </lineage>
</organism>
<name>A0A2J7QWK2_9NEOP</name>
<gene>
    <name evidence="1" type="ORF">B7P43_G16729</name>
</gene>
<dbReference type="Proteomes" id="UP000235965">
    <property type="component" value="Unassembled WGS sequence"/>
</dbReference>
<proteinExistence type="predicted"/>